<evidence type="ECO:0000256" key="1">
    <source>
        <dbReference type="ARBA" id="ARBA00023125"/>
    </source>
</evidence>
<dbReference type="InterPro" id="IPR036388">
    <property type="entry name" value="WH-like_DNA-bd_sf"/>
</dbReference>
<dbReference type="InterPro" id="IPR001867">
    <property type="entry name" value="OmpR/PhoB-type_DNA-bd"/>
</dbReference>
<gene>
    <name evidence="4" type="ORF">SAMN05192558_102495</name>
</gene>
<feature type="domain" description="OmpR/PhoB-type" evidence="3">
    <location>
        <begin position="62"/>
        <end position="160"/>
    </location>
</feature>
<feature type="DNA-binding region" description="OmpR/PhoB-type" evidence="2">
    <location>
        <begin position="62"/>
        <end position="160"/>
    </location>
</feature>
<evidence type="ECO:0000313" key="4">
    <source>
        <dbReference type="EMBL" id="SDO28898.1"/>
    </source>
</evidence>
<dbReference type="RefSeq" id="WP_133794947.1">
    <property type="nucleotide sequence ID" value="NZ_FNDV01000008.1"/>
</dbReference>
<dbReference type="InterPro" id="IPR016032">
    <property type="entry name" value="Sig_transdc_resp-reg_C-effctor"/>
</dbReference>
<keyword evidence="5" id="KW-1185">Reference proteome</keyword>
<organism evidence="4 5">
    <name type="scientific">Actinokineospora alba</name>
    <dbReference type="NCBI Taxonomy" id="504798"/>
    <lineage>
        <taxon>Bacteria</taxon>
        <taxon>Bacillati</taxon>
        <taxon>Actinomycetota</taxon>
        <taxon>Actinomycetes</taxon>
        <taxon>Pseudonocardiales</taxon>
        <taxon>Pseudonocardiaceae</taxon>
        <taxon>Actinokineospora</taxon>
    </lineage>
</organism>
<dbReference type="AlphaFoldDB" id="A0A1H0IBW4"/>
<dbReference type="SMART" id="SM00862">
    <property type="entry name" value="Trans_reg_C"/>
    <property type="match status" value="1"/>
</dbReference>
<dbReference type="STRING" id="504798.SAMN05421871_108194"/>
<dbReference type="Pfam" id="PF00486">
    <property type="entry name" value="Trans_reg_C"/>
    <property type="match status" value="1"/>
</dbReference>
<dbReference type="PROSITE" id="PS51755">
    <property type="entry name" value="OMPR_PHOB"/>
    <property type="match status" value="1"/>
</dbReference>
<dbReference type="SUPFAM" id="SSF46894">
    <property type="entry name" value="C-terminal effector domain of the bipartite response regulators"/>
    <property type="match status" value="1"/>
</dbReference>
<keyword evidence="1 2" id="KW-0238">DNA-binding</keyword>
<dbReference type="Gene3D" id="1.10.10.10">
    <property type="entry name" value="Winged helix-like DNA-binding domain superfamily/Winged helix DNA-binding domain"/>
    <property type="match status" value="1"/>
</dbReference>
<reference evidence="5" key="1">
    <citation type="submission" date="2016-10" db="EMBL/GenBank/DDBJ databases">
        <authorList>
            <person name="Varghese N."/>
            <person name="Submissions S."/>
        </authorList>
    </citation>
    <scope>NUCLEOTIDE SEQUENCE [LARGE SCALE GENOMIC DNA]</scope>
    <source>
        <strain evidence="5">IBRC-M 10655</strain>
    </source>
</reference>
<proteinExistence type="predicted"/>
<dbReference type="GO" id="GO:0006355">
    <property type="term" value="P:regulation of DNA-templated transcription"/>
    <property type="evidence" value="ECO:0007669"/>
    <property type="project" value="InterPro"/>
</dbReference>
<dbReference type="CDD" id="cd00383">
    <property type="entry name" value="trans_reg_C"/>
    <property type="match status" value="1"/>
</dbReference>
<name>A0A1H0IBW4_9PSEU</name>
<accession>A0A1H0IBW4</accession>
<dbReference type="Proteomes" id="UP000199651">
    <property type="component" value="Unassembled WGS sequence"/>
</dbReference>
<evidence type="ECO:0000259" key="3">
    <source>
        <dbReference type="PROSITE" id="PS51755"/>
    </source>
</evidence>
<dbReference type="OrthoDB" id="3691954at2"/>
<dbReference type="GO" id="GO:0000160">
    <property type="term" value="P:phosphorelay signal transduction system"/>
    <property type="evidence" value="ECO:0007669"/>
    <property type="project" value="InterPro"/>
</dbReference>
<evidence type="ECO:0000313" key="5">
    <source>
        <dbReference type="Proteomes" id="UP000199651"/>
    </source>
</evidence>
<sequence length="168" mass="17875">MTCLGVCVLSGLDTPLVFCVGTSADQLAAVAAATDGQVAVLYLPDSSALRAVLDGESVLPAHRVVEQGKLRLDADLREATWHGTRVTLSSREFDLLFALAGDPGRVWAFAELTTHVWGRPYVGDTQAVVSAVKRLRRSLRTGAPGVVVESVRGVGYRVRVAEVPVPSH</sequence>
<evidence type="ECO:0000256" key="2">
    <source>
        <dbReference type="PROSITE-ProRule" id="PRU01091"/>
    </source>
</evidence>
<dbReference type="GO" id="GO:0003677">
    <property type="term" value="F:DNA binding"/>
    <property type="evidence" value="ECO:0007669"/>
    <property type="project" value="UniProtKB-UniRule"/>
</dbReference>
<protein>
    <submittedName>
        <fullName evidence="4">DNA-binding response regulator, OmpR family, contains REC and winged-helix (WHTH) domain</fullName>
    </submittedName>
</protein>
<dbReference type="EMBL" id="FNJB01000002">
    <property type="protein sequence ID" value="SDO28898.1"/>
    <property type="molecule type" value="Genomic_DNA"/>
</dbReference>